<dbReference type="Proteomes" id="UP001153076">
    <property type="component" value="Unassembled WGS sequence"/>
</dbReference>
<sequence>MAYYRYPEAYGATYYEADQEVVRGPYDSYSSEYRVQEYANPGYSMGPPHHHNGGYTDRVTEVVSYESNPGHLGHRHHHRRHGGVAEVVEKREEIIYENSYDPYRRGISVKINDCPDFMFHRVNPYCKEEQEAYSSMHTDDNSNNLASPSNIQMMTVKLG</sequence>
<proteinExistence type="predicted"/>
<comment type="caution">
    <text evidence="1">The sequence shown here is derived from an EMBL/GenBank/DDBJ whole genome shotgun (WGS) entry which is preliminary data.</text>
</comment>
<protein>
    <submittedName>
        <fullName evidence="1">Uncharacterized protein</fullName>
    </submittedName>
</protein>
<dbReference type="AlphaFoldDB" id="A0A9Q1K527"/>
<reference evidence="1" key="1">
    <citation type="submission" date="2022-04" db="EMBL/GenBank/DDBJ databases">
        <title>Carnegiea gigantea Genome sequencing and assembly v2.</title>
        <authorList>
            <person name="Copetti D."/>
            <person name="Sanderson M.J."/>
            <person name="Burquez A."/>
            <person name="Wojciechowski M.F."/>
        </authorList>
    </citation>
    <scope>NUCLEOTIDE SEQUENCE</scope>
    <source>
        <strain evidence="1">SGP5-SGP5p</strain>
        <tissue evidence="1">Aerial part</tissue>
    </source>
</reference>
<dbReference type="EMBL" id="JAKOGI010000338">
    <property type="protein sequence ID" value="KAJ8436570.1"/>
    <property type="molecule type" value="Genomic_DNA"/>
</dbReference>
<gene>
    <name evidence="1" type="ORF">Cgig2_031511</name>
</gene>
<evidence type="ECO:0000313" key="1">
    <source>
        <dbReference type="EMBL" id="KAJ8436570.1"/>
    </source>
</evidence>
<name>A0A9Q1K527_9CARY</name>
<accession>A0A9Q1K527</accession>
<organism evidence="1 2">
    <name type="scientific">Carnegiea gigantea</name>
    <dbReference type="NCBI Taxonomy" id="171969"/>
    <lineage>
        <taxon>Eukaryota</taxon>
        <taxon>Viridiplantae</taxon>
        <taxon>Streptophyta</taxon>
        <taxon>Embryophyta</taxon>
        <taxon>Tracheophyta</taxon>
        <taxon>Spermatophyta</taxon>
        <taxon>Magnoliopsida</taxon>
        <taxon>eudicotyledons</taxon>
        <taxon>Gunneridae</taxon>
        <taxon>Pentapetalae</taxon>
        <taxon>Caryophyllales</taxon>
        <taxon>Cactineae</taxon>
        <taxon>Cactaceae</taxon>
        <taxon>Cactoideae</taxon>
        <taxon>Echinocereeae</taxon>
        <taxon>Carnegiea</taxon>
    </lineage>
</organism>
<keyword evidence="2" id="KW-1185">Reference proteome</keyword>
<evidence type="ECO:0000313" key="2">
    <source>
        <dbReference type="Proteomes" id="UP001153076"/>
    </source>
</evidence>